<feature type="non-terminal residue" evidence="2">
    <location>
        <position position="71"/>
    </location>
</feature>
<dbReference type="AlphaFoldDB" id="A0A382XXQ7"/>
<feature type="compositionally biased region" description="Basic and acidic residues" evidence="1">
    <location>
        <begin position="25"/>
        <end position="34"/>
    </location>
</feature>
<evidence type="ECO:0000256" key="1">
    <source>
        <dbReference type="SAM" id="MobiDB-lite"/>
    </source>
</evidence>
<organism evidence="2">
    <name type="scientific">marine metagenome</name>
    <dbReference type="NCBI Taxonomy" id="408172"/>
    <lineage>
        <taxon>unclassified sequences</taxon>
        <taxon>metagenomes</taxon>
        <taxon>ecological metagenomes</taxon>
    </lineage>
</organism>
<sequence>TTRSHANGFTSRKVPGVAKGIAPHRQTEKPELRRAYQNPGQKQESKQRRQRPHPGRKSTDQTVANRLVKHL</sequence>
<feature type="non-terminal residue" evidence="2">
    <location>
        <position position="1"/>
    </location>
</feature>
<evidence type="ECO:0000313" key="2">
    <source>
        <dbReference type="EMBL" id="SVD75589.1"/>
    </source>
</evidence>
<feature type="region of interest" description="Disordered" evidence="1">
    <location>
        <begin position="1"/>
        <end position="71"/>
    </location>
</feature>
<dbReference type="EMBL" id="UINC01171169">
    <property type="protein sequence ID" value="SVD75589.1"/>
    <property type="molecule type" value="Genomic_DNA"/>
</dbReference>
<name>A0A382XXQ7_9ZZZZ</name>
<accession>A0A382XXQ7</accession>
<reference evidence="2" key="1">
    <citation type="submission" date="2018-05" db="EMBL/GenBank/DDBJ databases">
        <authorList>
            <person name="Lanie J.A."/>
            <person name="Ng W.-L."/>
            <person name="Kazmierczak K.M."/>
            <person name="Andrzejewski T.M."/>
            <person name="Davidsen T.M."/>
            <person name="Wayne K.J."/>
            <person name="Tettelin H."/>
            <person name="Glass J.I."/>
            <person name="Rusch D."/>
            <person name="Podicherti R."/>
            <person name="Tsui H.-C.T."/>
            <person name="Winkler M.E."/>
        </authorList>
    </citation>
    <scope>NUCLEOTIDE SEQUENCE</scope>
</reference>
<feature type="compositionally biased region" description="Polar residues" evidence="1">
    <location>
        <begin position="1"/>
        <end position="10"/>
    </location>
</feature>
<proteinExistence type="predicted"/>
<gene>
    <name evidence="2" type="ORF">METZ01_LOCUS428443</name>
</gene>
<protein>
    <submittedName>
        <fullName evidence="2">Uncharacterized protein</fullName>
    </submittedName>
</protein>